<accession>F2EBC6</accession>
<proteinExistence type="evidence at transcript level"/>
<reference evidence="1" key="1">
    <citation type="journal article" date="2011" name="Plant Physiol.">
        <title>Comprehensive sequence analysis of 24,783 barley full-length cDNAs derived from 12 clone libraries.</title>
        <authorList>
            <person name="Matsumoto T."/>
            <person name="Tanaka T."/>
            <person name="Sakai H."/>
            <person name="Amano N."/>
            <person name="Kanamori H."/>
            <person name="Kurita K."/>
            <person name="Kikuta A."/>
            <person name="Kamiya K."/>
            <person name="Yamamoto M."/>
            <person name="Ikawa H."/>
            <person name="Fujii N."/>
            <person name="Hori K."/>
            <person name="Itoh T."/>
            <person name="Sato K."/>
        </authorList>
    </citation>
    <scope>NUCLEOTIDE SEQUENCE</scope>
    <source>
        <tissue evidence="1">Flower</tissue>
    </source>
</reference>
<name>F2EBC6_HORVV</name>
<sequence>MVAAILTTEMKREACPHVALCRRTMWRCVASDVAASRGCMSAGRRRSSVNRRVHVAAAAGVRGCMPASFTWLVEKDGRTDRRGCWFLRRSAGEGACPVSEQLTDSPVGATLESLLAKSIYSHTL</sequence>
<dbReference type="AlphaFoldDB" id="F2EBC6"/>
<organism evidence="1">
    <name type="scientific">Hordeum vulgare subsp. vulgare</name>
    <name type="common">Domesticated barley</name>
    <dbReference type="NCBI Taxonomy" id="112509"/>
    <lineage>
        <taxon>Eukaryota</taxon>
        <taxon>Viridiplantae</taxon>
        <taxon>Streptophyta</taxon>
        <taxon>Embryophyta</taxon>
        <taxon>Tracheophyta</taxon>
        <taxon>Spermatophyta</taxon>
        <taxon>Magnoliopsida</taxon>
        <taxon>Liliopsida</taxon>
        <taxon>Poales</taxon>
        <taxon>Poaceae</taxon>
        <taxon>BOP clade</taxon>
        <taxon>Pooideae</taxon>
        <taxon>Triticodae</taxon>
        <taxon>Triticeae</taxon>
        <taxon>Hordeinae</taxon>
        <taxon>Hordeum</taxon>
    </lineage>
</organism>
<dbReference type="EMBL" id="AK373451">
    <property type="protein sequence ID" value="BAK04648.1"/>
    <property type="molecule type" value="mRNA"/>
</dbReference>
<evidence type="ECO:0000313" key="1">
    <source>
        <dbReference type="EMBL" id="BAK04648.1"/>
    </source>
</evidence>
<protein>
    <submittedName>
        <fullName evidence="1">Predicted protein</fullName>
    </submittedName>
</protein>